<gene>
    <name evidence="2" type="ORF">A9Q84_08045</name>
</gene>
<name>A0A1Y5FBE9_9BACT</name>
<comment type="caution">
    <text evidence="2">The sequence shown here is derived from an EMBL/GenBank/DDBJ whole genome shotgun (WGS) entry which is preliminary data.</text>
</comment>
<organism evidence="2 3">
    <name type="scientific">Halobacteriovorax marinus</name>
    <dbReference type="NCBI Taxonomy" id="97084"/>
    <lineage>
        <taxon>Bacteria</taxon>
        <taxon>Pseudomonadati</taxon>
        <taxon>Bdellovibrionota</taxon>
        <taxon>Bacteriovoracia</taxon>
        <taxon>Bacteriovoracales</taxon>
        <taxon>Halobacteriovoraceae</taxon>
        <taxon>Halobacteriovorax</taxon>
    </lineage>
</organism>
<keyword evidence="1" id="KW-0812">Transmembrane</keyword>
<evidence type="ECO:0000313" key="3">
    <source>
        <dbReference type="Proteomes" id="UP000196531"/>
    </source>
</evidence>
<reference evidence="3" key="1">
    <citation type="journal article" date="2017" name="Proc. Natl. Acad. Sci. U.S.A.">
        <title>Simulation of Deepwater Horizon oil plume reveals substrate specialization within a complex community of hydrocarbon-degraders.</title>
        <authorList>
            <person name="Hu P."/>
            <person name="Dubinsky E.A."/>
            <person name="Probst A.J."/>
            <person name="Wang J."/>
            <person name="Sieber C.M.K."/>
            <person name="Tom L.M."/>
            <person name="Gardinali P."/>
            <person name="Banfield J.F."/>
            <person name="Atlas R.M."/>
            <person name="Andersen G.L."/>
        </authorList>
    </citation>
    <scope>NUCLEOTIDE SEQUENCE [LARGE SCALE GENOMIC DNA]</scope>
</reference>
<evidence type="ECO:0000313" key="2">
    <source>
        <dbReference type="EMBL" id="OUR96299.1"/>
    </source>
</evidence>
<dbReference type="Proteomes" id="UP000196531">
    <property type="component" value="Unassembled WGS sequence"/>
</dbReference>
<evidence type="ECO:0000256" key="1">
    <source>
        <dbReference type="SAM" id="Phobius"/>
    </source>
</evidence>
<feature type="transmembrane region" description="Helical" evidence="1">
    <location>
        <begin position="12"/>
        <end position="32"/>
    </location>
</feature>
<dbReference type="AlphaFoldDB" id="A0A1Y5FBE9"/>
<accession>A0A1Y5FBE9</accession>
<keyword evidence="1" id="KW-1133">Transmembrane helix</keyword>
<sequence length="431" mass="50533">MKLSSKTQTIISWSPLVIFIMVIVVYALNHFVGPYDQFWADQKKEINKKRTIASFKDHLEFDAYRDYFLTNSFNKYLNFKMTTGFWTDKESEGLRRKANVALHNSFIQTFEEQSNSSSSVSELFKKSIVENSISKFVNTLYLFEVMNGKFQIDMNFTPQFIQNLTYENELSSNQLVDIKRLNLKEELKEISKSQIQTIIETPIPHVNEKYQYSGGSISIQLNIIDLKWNPKKSMIDPKNSSLNGHIRFRRYYRANKLSDLGLDIEGKTLKVEMFQLRKKEGESNNYITVDLYKTFDLNNMSPKRDRIEINFGKLLSNSPKNGTWLRNVFDDREDHYETGDLYLHGKYKSHATTIKTQVKLEKLIYSFKEKSFSKKSKIIVLLKGRIPTHINRSREKFNIKKELREDLADKIVKSLKLDHFYGNLDTSGVSR</sequence>
<proteinExistence type="predicted"/>
<dbReference type="EMBL" id="MAAO01000006">
    <property type="protein sequence ID" value="OUR96299.1"/>
    <property type="molecule type" value="Genomic_DNA"/>
</dbReference>
<protein>
    <submittedName>
        <fullName evidence="2">Uncharacterized protein</fullName>
    </submittedName>
</protein>
<keyword evidence="1" id="KW-0472">Membrane</keyword>